<dbReference type="InterPro" id="IPR001810">
    <property type="entry name" value="F-box_dom"/>
</dbReference>
<name>A0A068RWT9_9FUNG</name>
<dbReference type="SMART" id="SM00256">
    <property type="entry name" value="FBOX"/>
    <property type="match status" value="1"/>
</dbReference>
<dbReference type="SUPFAM" id="SSF52047">
    <property type="entry name" value="RNI-like"/>
    <property type="match status" value="1"/>
</dbReference>
<dbReference type="AlphaFoldDB" id="A0A068RWT9"/>
<sequence length="556" mass="63366">MHPGTQWVQAAPCSYLSFSHTCMTYDILYCLPQEILGAIFERLTFRERIRCMSLSQHWRAWLQSSPHLLWQDISDMHCDLVLNLAPYSTFFKAQHVKRVHLTEYSNIERQMAAASFFVKSGCSSIKILDIPCHDNMMIPDVKALINLSRNTLVDLTMRCIIDECLIPTVMATCPKLHTFRYHHRFTSRNSYSQSSINLQSIHTQPQLQIMHHHHLAEFVLDATIYLSDAATLVTLMPNLERIRLHICNTRREGDGVVFDDVGLILDVMNSHCPRMKNIQLGGTGTRSTFTSFAKTSTSGLCELSIETAEGLHDKHVVPLILHHHTTLQVLHTRSSYSSSTSSSIPTSQQRRRPSPKSIMQCLASAPYPNLRDLRMNFMWDTYNNYDGNQDLVRMIGNAQQLESIRFCVSEQSSRLVNDALFDTLAQLVHLRSLNLQGGNHCELLSPDSLIRWARHGRFSCMQQLHLPGLSQAITNQVLDAITDRMAQDLIVFDIERAHLVTDDALRRFTDKIVATTSMHQTQAALTWLNLTECTGITKKTIRYAHQRLGPHVTIFS</sequence>
<feature type="region of interest" description="Disordered" evidence="1">
    <location>
        <begin position="332"/>
        <end position="356"/>
    </location>
</feature>
<feature type="compositionally biased region" description="Low complexity" evidence="1">
    <location>
        <begin position="332"/>
        <end position="348"/>
    </location>
</feature>
<dbReference type="SUPFAM" id="SSF81383">
    <property type="entry name" value="F-box domain"/>
    <property type="match status" value="1"/>
</dbReference>
<dbReference type="OrthoDB" id="2218971at2759"/>
<evidence type="ECO:0000259" key="2">
    <source>
        <dbReference type="PROSITE" id="PS50181"/>
    </source>
</evidence>
<reference evidence="3" key="1">
    <citation type="submission" date="2013-08" db="EMBL/GenBank/DDBJ databases">
        <title>Gene expansion shapes genome architecture in the human pathogen Lichtheimia corymbifera: an evolutionary genomics analysis in the ancient terrestrial Mucorales (Mucoromycotina).</title>
        <authorList>
            <person name="Schwartze V.U."/>
            <person name="Winter S."/>
            <person name="Shelest E."/>
            <person name="Marcet-Houben M."/>
            <person name="Horn F."/>
            <person name="Wehner S."/>
            <person name="Hoffmann K."/>
            <person name="Riege K."/>
            <person name="Sammeth M."/>
            <person name="Nowrousian M."/>
            <person name="Valiante V."/>
            <person name="Linde J."/>
            <person name="Jacobsen I.D."/>
            <person name="Marz M."/>
            <person name="Brakhage A.A."/>
            <person name="Gabaldon T."/>
            <person name="Bocker S."/>
            <person name="Voigt K."/>
        </authorList>
    </citation>
    <scope>NUCLEOTIDE SEQUENCE [LARGE SCALE GENOMIC DNA]</scope>
    <source>
        <strain evidence="3">FSU 9682</strain>
    </source>
</reference>
<accession>A0A068RWT9</accession>
<protein>
    <recommendedName>
        <fullName evidence="2">F-box domain-containing protein</fullName>
    </recommendedName>
</protein>
<keyword evidence="4" id="KW-1185">Reference proteome</keyword>
<proteinExistence type="predicted"/>
<evidence type="ECO:0000313" key="4">
    <source>
        <dbReference type="Proteomes" id="UP000027586"/>
    </source>
</evidence>
<dbReference type="Gene3D" id="1.20.1280.50">
    <property type="match status" value="1"/>
</dbReference>
<evidence type="ECO:0000256" key="1">
    <source>
        <dbReference type="SAM" id="MobiDB-lite"/>
    </source>
</evidence>
<comment type="caution">
    <text evidence="3">The sequence shown here is derived from an EMBL/GenBank/DDBJ whole genome shotgun (WGS) entry which is preliminary data.</text>
</comment>
<dbReference type="VEuPathDB" id="FungiDB:LCOR_05717.1"/>
<dbReference type="PROSITE" id="PS50181">
    <property type="entry name" value="FBOX"/>
    <property type="match status" value="1"/>
</dbReference>
<organism evidence="3 4">
    <name type="scientific">Lichtheimia corymbifera JMRC:FSU:9682</name>
    <dbReference type="NCBI Taxonomy" id="1263082"/>
    <lineage>
        <taxon>Eukaryota</taxon>
        <taxon>Fungi</taxon>
        <taxon>Fungi incertae sedis</taxon>
        <taxon>Mucoromycota</taxon>
        <taxon>Mucoromycotina</taxon>
        <taxon>Mucoromycetes</taxon>
        <taxon>Mucorales</taxon>
        <taxon>Lichtheimiaceae</taxon>
        <taxon>Lichtheimia</taxon>
    </lineage>
</organism>
<feature type="domain" description="F-box" evidence="2">
    <location>
        <begin position="25"/>
        <end position="73"/>
    </location>
</feature>
<evidence type="ECO:0000313" key="3">
    <source>
        <dbReference type="EMBL" id="CDH54474.1"/>
    </source>
</evidence>
<gene>
    <name evidence="3" type="ORF">LCOR_05717.1</name>
</gene>
<dbReference type="EMBL" id="CBTN010000023">
    <property type="protein sequence ID" value="CDH54474.1"/>
    <property type="molecule type" value="Genomic_DNA"/>
</dbReference>
<dbReference type="Pfam" id="PF00646">
    <property type="entry name" value="F-box"/>
    <property type="match status" value="1"/>
</dbReference>
<dbReference type="Gene3D" id="3.80.10.10">
    <property type="entry name" value="Ribonuclease Inhibitor"/>
    <property type="match status" value="1"/>
</dbReference>
<dbReference type="Proteomes" id="UP000027586">
    <property type="component" value="Unassembled WGS sequence"/>
</dbReference>
<dbReference type="InterPro" id="IPR032675">
    <property type="entry name" value="LRR_dom_sf"/>
</dbReference>
<dbReference type="InterPro" id="IPR036047">
    <property type="entry name" value="F-box-like_dom_sf"/>
</dbReference>